<proteinExistence type="predicted"/>
<dbReference type="EMBL" id="JAVDQK010000004">
    <property type="protein sequence ID" value="MDR6218404.1"/>
    <property type="molecule type" value="Genomic_DNA"/>
</dbReference>
<dbReference type="AlphaFoldDB" id="A0AAE4BMQ8"/>
<organism evidence="1 2">
    <name type="scientific">Deinococcus soli</name>
    <name type="common">ex Cha et al. 2016</name>
    <dbReference type="NCBI Taxonomy" id="1309411"/>
    <lineage>
        <taxon>Bacteria</taxon>
        <taxon>Thermotogati</taxon>
        <taxon>Deinococcota</taxon>
        <taxon>Deinococci</taxon>
        <taxon>Deinococcales</taxon>
        <taxon>Deinococcaceae</taxon>
        <taxon>Deinococcus</taxon>
    </lineage>
</organism>
<reference evidence="1" key="1">
    <citation type="submission" date="2023-07" db="EMBL/GenBank/DDBJ databases">
        <title>Sorghum-associated microbial communities from plants grown in Nebraska, USA.</title>
        <authorList>
            <person name="Schachtman D."/>
        </authorList>
    </citation>
    <scope>NUCLEOTIDE SEQUENCE</scope>
    <source>
        <strain evidence="1">BE330</strain>
    </source>
</reference>
<protein>
    <submittedName>
        <fullName evidence="1">Uncharacterized protein</fullName>
    </submittedName>
</protein>
<evidence type="ECO:0000313" key="2">
    <source>
        <dbReference type="Proteomes" id="UP001185331"/>
    </source>
</evidence>
<sequence length="179" mass="19226">MRKILAEILSHNLKYSDRGFKVIDQDGEYRLLDRGAEVGILTVADGVEAGYADVHLHLPSGLSPCIGAIVAGGTEMEVNWADELALAVSLAGRPLFSRYAPQLISLIRDQPEVLDIQPTQFPYTLHSSGLLGSLDNDTVELVSSGGGVSLRYACGKEPIAHASDEGTFVYSGGQRRRVS</sequence>
<comment type="caution">
    <text evidence="1">The sequence shown here is derived from an EMBL/GenBank/DDBJ whole genome shotgun (WGS) entry which is preliminary data.</text>
</comment>
<accession>A0AAE4BMQ8</accession>
<gene>
    <name evidence="1" type="ORF">J2Y00_001967</name>
</gene>
<dbReference type="RefSeq" id="WP_309854860.1">
    <property type="nucleotide sequence ID" value="NZ_JAVDQJ010000005.1"/>
</dbReference>
<name>A0AAE4BMQ8_9DEIO</name>
<dbReference type="Proteomes" id="UP001185331">
    <property type="component" value="Unassembled WGS sequence"/>
</dbReference>
<evidence type="ECO:0000313" key="1">
    <source>
        <dbReference type="EMBL" id="MDR6218404.1"/>
    </source>
</evidence>